<feature type="region of interest" description="Disordered" evidence="1">
    <location>
        <begin position="1"/>
        <end position="42"/>
    </location>
</feature>
<evidence type="ECO:0000313" key="2">
    <source>
        <dbReference type="EMBL" id="CAJ1922293.1"/>
    </source>
</evidence>
<organism evidence="2 3">
    <name type="scientific">Cylindrotheca closterium</name>
    <dbReference type="NCBI Taxonomy" id="2856"/>
    <lineage>
        <taxon>Eukaryota</taxon>
        <taxon>Sar</taxon>
        <taxon>Stramenopiles</taxon>
        <taxon>Ochrophyta</taxon>
        <taxon>Bacillariophyta</taxon>
        <taxon>Bacillariophyceae</taxon>
        <taxon>Bacillariophycidae</taxon>
        <taxon>Bacillariales</taxon>
        <taxon>Bacillariaceae</taxon>
        <taxon>Cylindrotheca</taxon>
    </lineage>
</organism>
<reference evidence="2" key="1">
    <citation type="submission" date="2023-08" db="EMBL/GenBank/DDBJ databases">
        <authorList>
            <person name="Audoor S."/>
            <person name="Bilcke G."/>
        </authorList>
    </citation>
    <scope>NUCLEOTIDE SEQUENCE</scope>
</reference>
<comment type="caution">
    <text evidence="2">The sequence shown here is derived from an EMBL/GenBank/DDBJ whole genome shotgun (WGS) entry which is preliminary data.</text>
</comment>
<protein>
    <submittedName>
        <fullName evidence="2">Uncharacterized protein</fullName>
    </submittedName>
</protein>
<dbReference type="Proteomes" id="UP001295423">
    <property type="component" value="Unassembled WGS sequence"/>
</dbReference>
<dbReference type="EMBL" id="CAKOGP040000002">
    <property type="protein sequence ID" value="CAJ1922293.1"/>
    <property type="molecule type" value="Genomic_DNA"/>
</dbReference>
<gene>
    <name evidence="2" type="ORF">CYCCA115_LOCUS969</name>
</gene>
<evidence type="ECO:0000313" key="3">
    <source>
        <dbReference type="Proteomes" id="UP001295423"/>
    </source>
</evidence>
<accession>A0AAD2CD66</accession>
<sequence length="256" mass="28802">MPPFSGDTVELYNNTSYSRRGDVDDNDGDDDSPPPSQTSVSQTIYRTVRRSLFFNSADFEPCPGVQPVIIDAEESIHRAVVKKQVTFNLDNNERHEVLHAKDYSESERSLTWFSMEELKQIKSDSRLIVQAWHCAGGESGYCMRGLEGKKSEAYRLKRKRNKADIRFAVMTEQAKQKFATGGKILDHMRLAMVSMDCSELSRMEAQRVGVADEQAAVCDGSISMYKCSKQEAEANAELRGYDCTGLFLLAQSAYAY</sequence>
<name>A0AAD2CD66_9STRA</name>
<evidence type="ECO:0000256" key="1">
    <source>
        <dbReference type="SAM" id="MobiDB-lite"/>
    </source>
</evidence>
<keyword evidence="3" id="KW-1185">Reference proteome</keyword>
<proteinExistence type="predicted"/>
<dbReference type="AlphaFoldDB" id="A0AAD2CD66"/>